<name>A0ACA8DX81_9GAMM</name>
<dbReference type="Proteomes" id="UP000217277">
    <property type="component" value="Chromosome I"/>
</dbReference>
<gene>
    <name evidence="1" type="ORF">PAGA_a2615</name>
</gene>
<accession>A0ACA8DX81</accession>
<keyword evidence="2" id="KW-1185">Reference proteome</keyword>
<sequence>MASGQAWLRVITLTKLNYISLNAKRALLRMRDIELVRIYLL</sequence>
<dbReference type="EMBL" id="CP011011">
    <property type="protein sequence ID" value="ATC82870.1"/>
    <property type="molecule type" value="Genomic_DNA"/>
</dbReference>
<reference evidence="1" key="1">
    <citation type="submission" date="2015-03" db="EMBL/GenBank/DDBJ databases">
        <authorList>
            <person name="Xie B.-B."/>
            <person name="Rong J.-C."/>
            <person name="Qin Q.-L."/>
            <person name="Zhang Y.-Z."/>
        </authorList>
    </citation>
    <scope>NUCLEOTIDE SEQUENCE</scope>
    <source>
        <strain evidence="1">DSM 14585</strain>
    </source>
</reference>
<proteinExistence type="predicted"/>
<evidence type="ECO:0000313" key="2">
    <source>
        <dbReference type="Proteomes" id="UP000217277"/>
    </source>
</evidence>
<evidence type="ECO:0000313" key="1">
    <source>
        <dbReference type="EMBL" id="ATC82870.1"/>
    </source>
</evidence>
<protein>
    <submittedName>
        <fullName evidence="1">Uncharacterized protein</fullName>
    </submittedName>
</protein>
<organism evidence="1 2">
    <name type="scientific">Pseudoalteromonas agarivorans DSM 14585</name>
    <dbReference type="NCBI Taxonomy" id="1312369"/>
    <lineage>
        <taxon>Bacteria</taxon>
        <taxon>Pseudomonadati</taxon>
        <taxon>Pseudomonadota</taxon>
        <taxon>Gammaproteobacteria</taxon>
        <taxon>Alteromonadales</taxon>
        <taxon>Pseudoalteromonadaceae</taxon>
        <taxon>Pseudoalteromonas</taxon>
    </lineage>
</organism>